<keyword evidence="6" id="KW-1133">Transmembrane helix</keyword>
<dbReference type="InterPro" id="IPR000447">
    <property type="entry name" value="G3P_DH_FAD-dep"/>
</dbReference>
<evidence type="ECO:0000256" key="2">
    <source>
        <dbReference type="ARBA" id="ARBA00007330"/>
    </source>
</evidence>
<dbReference type="GO" id="GO:0046168">
    <property type="term" value="P:glycerol-3-phosphate catabolic process"/>
    <property type="evidence" value="ECO:0007669"/>
    <property type="project" value="TreeGrafter"/>
</dbReference>
<dbReference type="AlphaFoldDB" id="A0AAE4YB25"/>
<dbReference type="Pfam" id="PF01266">
    <property type="entry name" value="DAO"/>
    <property type="match status" value="1"/>
</dbReference>
<dbReference type="Gene3D" id="3.50.50.60">
    <property type="entry name" value="FAD/NAD(P)-binding domain"/>
    <property type="match status" value="1"/>
</dbReference>
<evidence type="ECO:0000256" key="3">
    <source>
        <dbReference type="ARBA" id="ARBA00022630"/>
    </source>
</evidence>
<evidence type="ECO:0000259" key="7">
    <source>
        <dbReference type="Pfam" id="PF01266"/>
    </source>
</evidence>
<accession>A0AAE4YB25</accession>
<keyword evidence="5" id="KW-0560">Oxidoreductase</keyword>
<dbReference type="InterPro" id="IPR006076">
    <property type="entry name" value="FAD-dep_OxRdtase"/>
</dbReference>
<comment type="similarity">
    <text evidence="2">Belongs to the FAD-dependent glycerol-3-phosphate dehydrogenase family.</text>
</comment>
<evidence type="ECO:0000313" key="10">
    <source>
        <dbReference type="Proteomes" id="UP001193501"/>
    </source>
</evidence>
<feature type="transmembrane region" description="Helical" evidence="6">
    <location>
        <begin position="102"/>
        <end position="121"/>
    </location>
</feature>
<organism evidence="9 10">
    <name type="scientific">Stagnihabitans tardus</name>
    <dbReference type="NCBI Taxonomy" id="2699202"/>
    <lineage>
        <taxon>Bacteria</taxon>
        <taxon>Pseudomonadati</taxon>
        <taxon>Pseudomonadota</taxon>
        <taxon>Alphaproteobacteria</taxon>
        <taxon>Rhodobacterales</taxon>
        <taxon>Paracoccaceae</taxon>
        <taxon>Stagnihabitans</taxon>
    </lineage>
</organism>
<dbReference type="RefSeq" id="WP_168776197.1">
    <property type="nucleotide sequence ID" value="NZ_JAABNR010000022.1"/>
</dbReference>
<proteinExistence type="inferred from homology"/>
<evidence type="ECO:0000256" key="4">
    <source>
        <dbReference type="ARBA" id="ARBA00022827"/>
    </source>
</evidence>
<evidence type="ECO:0000259" key="8">
    <source>
        <dbReference type="Pfam" id="PF16901"/>
    </source>
</evidence>
<evidence type="ECO:0000256" key="1">
    <source>
        <dbReference type="ARBA" id="ARBA00001974"/>
    </source>
</evidence>
<protein>
    <submittedName>
        <fullName evidence="9">FAD-dependent oxidoreductase</fullName>
    </submittedName>
</protein>
<sequence length="560" mass="60407">MHTRDAAIRRLRALSDAASPILIVGGGINGIGLLRDLARMGIPAVLVEKGDFASGTSAASSRLIHGGLRYLETGEFALVRESVIERNALLKNAAHLVRPQPVLVPAYSLFGGLFAAALRFMKLKKTPGPKGIVPIKIGLSFFDRFGRGNGTMPGHRLHAGRKRMPGLSRKVKAMAEYYDTRLVHPEWLALELIEDAEADCPETLAVNHVEVTATEGGKVTLTDRLGGGTFHLAPRLVINCAGVWVDKVNAALGLSTAYMGGTLGSHLVLDRPDLVSELKGAMLYFETADYRACLIYAIDARHILMGTTDIRASDPENAVCSEAEIDYIFKVTEELLPGAKFRREDISYTYAGIRPLPASGSAVTGAISRDHSFHHLPPEGARPFDMLVLVGGKWTTFRACAEQLGDRVLKILGQSRSVSTLDLAIGGGRGMTEPGAAERLCAALQAEGHAPDTALCLVDRYGSRATEVAGTVLRDPVWISGTAYTRGEIRWLAEVGRIARLQDMVMRRTRLPFDGALTRQALAEIAAICGEVLGWDAARQASEVEEVAALLRARHLTLVP</sequence>
<comment type="cofactor">
    <cofactor evidence="1">
        <name>FAD</name>
        <dbReference type="ChEBI" id="CHEBI:57692"/>
    </cofactor>
</comment>
<dbReference type="InterPro" id="IPR031656">
    <property type="entry name" value="DAO_C"/>
</dbReference>
<dbReference type="PANTHER" id="PTHR11985:SF15">
    <property type="entry name" value="GLYCEROL-3-PHOSPHATE DEHYDROGENASE, MITOCHONDRIAL"/>
    <property type="match status" value="1"/>
</dbReference>
<reference evidence="9" key="1">
    <citation type="submission" date="2020-01" db="EMBL/GenBank/DDBJ databases">
        <authorList>
            <person name="Chen W.-M."/>
        </authorList>
    </citation>
    <scope>NUCLEOTIDE SEQUENCE</scope>
    <source>
        <strain evidence="9">CYK-10</strain>
    </source>
</reference>
<dbReference type="InterPro" id="IPR036188">
    <property type="entry name" value="FAD/NAD-bd_sf"/>
</dbReference>
<dbReference type="SUPFAM" id="SSF51905">
    <property type="entry name" value="FAD/NAD(P)-binding domain"/>
    <property type="match status" value="1"/>
</dbReference>
<dbReference type="GO" id="GO:0004368">
    <property type="term" value="F:glycerol-3-phosphate dehydrogenase (quinone) activity"/>
    <property type="evidence" value="ECO:0007669"/>
    <property type="project" value="InterPro"/>
</dbReference>
<dbReference type="PANTHER" id="PTHR11985">
    <property type="entry name" value="GLYCEROL-3-PHOSPHATE DEHYDROGENASE"/>
    <property type="match status" value="1"/>
</dbReference>
<feature type="domain" description="Alpha-glycerophosphate oxidase C-terminal" evidence="8">
    <location>
        <begin position="419"/>
        <end position="540"/>
    </location>
</feature>
<evidence type="ECO:0000256" key="5">
    <source>
        <dbReference type="ARBA" id="ARBA00023002"/>
    </source>
</evidence>
<keyword evidence="4" id="KW-0274">FAD</keyword>
<dbReference type="Gene3D" id="3.30.9.10">
    <property type="entry name" value="D-Amino Acid Oxidase, subunit A, domain 2"/>
    <property type="match status" value="1"/>
</dbReference>
<keyword evidence="3" id="KW-0285">Flavoprotein</keyword>
<evidence type="ECO:0000256" key="6">
    <source>
        <dbReference type="SAM" id="Phobius"/>
    </source>
</evidence>
<dbReference type="Pfam" id="PF16901">
    <property type="entry name" value="DAO_C"/>
    <property type="match status" value="1"/>
</dbReference>
<keyword evidence="10" id="KW-1185">Reference proteome</keyword>
<dbReference type="PRINTS" id="PR01001">
    <property type="entry name" value="FADG3PDH"/>
</dbReference>
<feature type="domain" description="FAD dependent oxidoreductase" evidence="7">
    <location>
        <begin position="21"/>
        <end position="368"/>
    </location>
</feature>
<name>A0AAE4YB25_9RHOB</name>
<dbReference type="Gene3D" id="1.10.8.870">
    <property type="entry name" value="Alpha-glycerophosphate oxidase, cap domain"/>
    <property type="match status" value="1"/>
</dbReference>
<comment type="caution">
    <text evidence="9">The sequence shown here is derived from an EMBL/GenBank/DDBJ whole genome shotgun (WGS) entry which is preliminary data.</text>
</comment>
<keyword evidence="6" id="KW-0812">Transmembrane</keyword>
<dbReference type="InterPro" id="IPR038299">
    <property type="entry name" value="DAO_C_sf"/>
</dbReference>
<evidence type="ECO:0000313" key="9">
    <source>
        <dbReference type="EMBL" id="NBZ89397.1"/>
    </source>
</evidence>
<gene>
    <name evidence="9" type="ORF">GV832_17550</name>
</gene>
<dbReference type="EMBL" id="JAABNR010000022">
    <property type="protein sequence ID" value="NBZ89397.1"/>
    <property type="molecule type" value="Genomic_DNA"/>
</dbReference>
<keyword evidence="6" id="KW-0472">Membrane</keyword>
<dbReference type="Proteomes" id="UP001193501">
    <property type="component" value="Unassembled WGS sequence"/>
</dbReference>